<keyword evidence="1" id="KW-0378">Hydrolase</keyword>
<dbReference type="InterPro" id="IPR050386">
    <property type="entry name" value="Glycosyl_hydrolase_5"/>
</dbReference>
<dbReference type="Gene3D" id="3.20.20.80">
    <property type="entry name" value="Glycosidases"/>
    <property type="match status" value="1"/>
</dbReference>
<dbReference type="Proteomes" id="UP001295423">
    <property type="component" value="Unassembled WGS sequence"/>
</dbReference>
<gene>
    <name evidence="5" type="ORF">CYCCA115_LOCUS23515</name>
</gene>
<evidence type="ECO:0000313" key="6">
    <source>
        <dbReference type="Proteomes" id="UP001295423"/>
    </source>
</evidence>
<evidence type="ECO:0000256" key="4">
    <source>
        <dbReference type="SAM" id="Phobius"/>
    </source>
</evidence>
<evidence type="ECO:0000256" key="3">
    <source>
        <dbReference type="SAM" id="MobiDB-lite"/>
    </source>
</evidence>
<evidence type="ECO:0000256" key="2">
    <source>
        <dbReference type="ARBA" id="ARBA00023295"/>
    </source>
</evidence>
<keyword evidence="4" id="KW-0812">Transmembrane</keyword>
<accession>A0AAD2GCU4</accession>
<feature type="compositionally biased region" description="Polar residues" evidence="3">
    <location>
        <begin position="1"/>
        <end position="12"/>
    </location>
</feature>
<keyword evidence="6" id="KW-1185">Reference proteome</keyword>
<keyword evidence="4" id="KW-0472">Membrane</keyword>
<protein>
    <submittedName>
        <fullName evidence="5">Uncharacterized protein</fullName>
    </submittedName>
</protein>
<organism evidence="5 6">
    <name type="scientific">Cylindrotheca closterium</name>
    <dbReference type="NCBI Taxonomy" id="2856"/>
    <lineage>
        <taxon>Eukaryota</taxon>
        <taxon>Sar</taxon>
        <taxon>Stramenopiles</taxon>
        <taxon>Ochrophyta</taxon>
        <taxon>Bacillariophyta</taxon>
        <taxon>Bacillariophyceae</taxon>
        <taxon>Bacillariophycidae</taxon>
        <taxon>Bacillariales</taxon>
        <taxon>Bacillariaceae</taxon>
        <taxon>Cylindrotheca</taxon>
    </lineage>
</organism>
<keyword evidence="2" id="KW-0326">Glycosidase</keyword>
<sequence length="606" mass="66922">MAGSSNGYSSIPSVEEKESIEVDPEDDANGWDWTRLVQLVVSLIALIAICVAVGMFIYISAVDNPVMVPVDVPADDQLPLPAGINLASWLSLEDYFFVGDDGAVEVATFEGSTVAKCLPPLHVGPSTGPMWNTETDLFANLMEETGSVAKTIQIFHAFRESYIDFDVELKQIADLGIQHVRVPMSWCLTEFDPSNDDILKDEATRNNATQSSILLERYACKDPFFEKHHGETLYWPAVPKPLVLDFLRACARYGIKATLDVHTLPGGTSLGTFNGIFPKSPLFWLYDNPEDPENDVGRTVFRDLLSWIESLIDSDNEAFQGIGAITPMNEPAHLAGLFGPGAAIPDKSSFLPPLPKDVAEAYLTKLNQDVDESHAFKTVPDGNHLRSLLWQDQAVAAFRESKLPDHGIDIFVNVHESILVPPLVPNDNYDFGGRHPEGTAIFLSWWRGVTTAEERANWAVLDMHHYHAWDNQCQGAVNGSPSGSYTCGDLNAMNAVLDQCTTWATMYRDIADSQLGKSGARLVSGEFSASTHHSVRHSCLDVTTLHASYTQQVEKAQAAGVELYWWGWKMPYGGTFRRAWSFKHFLYLMGANGFTKPDETDIPCGV</sequence>
<reference evidence="5" key="1">
    <citation type="submission" date="2023-08" db="EMBL/GenBank/DDBJ databases">
        <authorList>
            <person name="Audoor S."/>
            <person name="Bilcke G."/>
        </authorList>
    </citation>
    <scope>NUCLEOTIDE SEQUENCE</scope>
</reference>
<dbReference type="InterPro" id="IPR017853">
    <property type="entry name" value="GH"/>
</dbReference>
<name>A0AAD2GCU4_9STRA</name>
<evidence type="ECO:0000256" key="1">
    <source>
        <dbReference type="ARBA" id="ARBA00022801"/>
    </source>
</evidence>
<dbReference type="AlphaFoldDB" id="A0AAD2GCU4"/>
<dbReference type="GO" id="GO:0009986">
    <property type="term" value="C:cell surface"/>
    <property type="evidence" value="ECO:0007669"/>
    <property type="project" value="TreeGrafter"/>
</dbReference>
<evidence type="ECO:0000313" key="5">
    <source>
        <dbReference type="EMBL" id="CAJ1969056.1"/>
    </source>
</evidence>
<dbReference type="SUPFAM" id="SSF51445">
    <property type="entry name" value="(Trans)glycosidases"/>
    <property type="match status" value="1"/>
</dbReference>
<dbReference type="PANTHER" id="PTHR31297:SF38">
    <property type="entry name" value="X8 DOMAIN-CONTAINING PROTEIN"/>
    <property type="match status" value="1"/>
</dbReference>
<dbReference type="PANTHER" id="PTHR31297">
    <property type="entry name" value="GLUCAN ENDO-1,6-BETA-GLUCOSIDASE B"/>
    <property type="match status" value="1"/>
</dbReference>
<dbReference type="GO" id="GO:0005576">
    <property type="term" value="C:extracellular region"/>
    <property type="evidence" value="ECO:0007669"/>
    <property type="project" value="TreeGrafter"/>
</dbReference>
<feature type="region of interest" description="Disordered" evidence="3">
    <location>
        <begin position="1"/>
        <end position="25"/>
    </location>
</feature>
<proteinExistence type="predicted"/>
<dbReference type="GO" id="GO:0009251">
    <property type="term" value="P:glucan catabolic process"/>
    <property type="evidence" value="ECO:0007669"/>
    <property type="project" value="TreeGrafter"/>
</dbReference>
<feature type="transmembrane region" description="Helical" evidence="4">
    <location>
        <begin position="36"/>
        <end position="59"/>
    </location>
</feature>
<dbReference type="GO" id="GO:0008422">
    <property type="term" value="F:beta-glucosidase activity"/>
    <property type="evidence" value="ECO:0007669"/>
    <property type="project" value="TreeGrafter"/>
</dbReference>
<keyword evidence="4" id="KW-1133">Transmembrane helix</keyword>
<dbReference type="EMBL" id="CAKOGP040002424">
    <property type="protein sequence ID" value="CAJ1969056.1"/>
    <property type="molecule type" value="Genomic_DNA"/>
</dbReference>
<comment type="caution">
    <text evidence="5">The sequence shown here is derived from an EMBL/GenBank/DDBJ whole genome shotgun (WGS) entry which is preliminary data.</text>
</comment>